<evidence type="ECO:0000313" key="1">
    <source>
        <dbReference type="EMBL" id="RGU93999.1"/>
    </source>
</evidence>
<comment type="caution">
    <text evidence="1">The sequence shown here is derived from an EMBL/GenBank/DDBJ whole genome shotgun (WGS) entry which is preliminary data.</text>
</comment>
<protein>
    <submittedName>
        <fullName evidence="1">Uncharacterized protein</fullName>
    </submittedName>
</protein>
<dbReference type="EMBL" id="QSGD01000005">
    <property type="protein sequence ID" value="RHB08740.1"/>
    <property type="molecule type" value="Genomic_DNA"/>
</dbReference>
<sequence>MKAYVTVKDVVLVLPVKDTQARKILRNLRKQKDKKGEIFEGSYRATMLGKVLAVPTPIFVEHFPETKSALNDIWKEQIKSTLGQEC</sequence>
<dbReference type="Proteomes" id="UP000265489">
    <property type="component" value="Unassembled WGS sequence"/>
</dbReference>
<proteinExistence type="predicted"/>
<dbReference type="RefSeq" id="WP_118010723.1">
    <property type="nucleotide sequence ID" value="NZ_CATYGP010000063.1"/>
</dbReference>
<name>A0A395WB42_9FIRM</name>
<dbReference type="AlphaFoldDB" id="A0A395WB42"/>
<dbReference type="Proteomes" id="UP000285288">
    <property type="component" value="Unassembled WGS sequence"/>
</dbReference>
<evidence type="ECO:0000313" key="3">
    <source>
        <dbReference type="Proteomes" id="UP000265489"/>
    </source>
</evidence>
<gene>
    <name evidence="2" type="ORF">DW907_02320</name>
    <name evidence="1" type="ORF">DWW32_00360</name>
</gene>
<organism evidence="1 3">
    <name type="scientific">Holdemanella biformis</name>
    <dbReference type="NCBI Taxonomy" id="1735"/>
    <lineage>
        <taxon>Bacteria</taxon>
        <taxon>Bacillati</taxon>
        <taxon>Bacillota</taxon>
        <taxon>Erysipelotrichia</taxon>
        <taxon>Erysipelotrichales</taxon>
        <taxon>Erysipelotrichaceae</taxon>
        <taxon>Holdemanella</taxon>
    </lineage>
</organism>
<reference evidence="3 4" key="1">
    <citation type="submission" date="2018-08" db="EMBL/GenBank/DDBJ databases">
        <title>A genome reference for cultivated species of the human gut microbiota.</title>
        <authorList>
            <person name="Zou Y."/>
            <person name="Xue W."/>
            <person name="Luo G."/>
        </authorList>
    </citation>
    <scope>NUCLEOTIDE SEQUENCE [LARGE SCALE GENOMIC DNA]</scope>
    <source>
        <strain evidence="1 3">AF15-20</strain>
        <strain evidence="2 4">AM42-13AC</strain>
    </source>
</reference>
<accession>A0A395WB42</accession>
<evidence type="ECO:0000313" key="4">
    <source>
        <dbReference type="Proteomes" id="UP000285288"/>
    </source>
</evidence>
<evidence type="ECO:0000313" key="2">
    <source>
        <dbReference type="EMBL" id="RHB08740.1"/>
    </source>
</evidence>
<dbReference type="EMBL" id="QRYQ01000001">
    <property type="protein sequence ID" value="RGU93999.1"/>
    <property type="molecule type" value="Genomic_DNA"/>
</dbReference>